<reference evidence="3 4" key="1">
    <citation type="submission" date="2019-03" db="EMBL/GenBank/DDBJ databases">
        <title>Primorskyibacter sp. SS33 isolated from sediments.</title>
        <authorList>
            <person name="Xunke S."/>
        </authorList>
    </citation>
    <scope>NUCLEOTIDE SEQUENCE [LARGE SCALE GENOMIC DNA]</scope>
    <source>
        <strain evidence="3 4">SS33</strain>
    </source>
</reference>
<comment type="caution">
    <text evidence="3">The sequence shown here is derived from an EMBL/GenBank/DDBJ whole genome shotgun (WGS) entry which is preliminary data.</text>
</comment>
<feature type="chain" id="PRO_5020257403" evidence="2">
    <location>
        <begin position="23"/>
        <end position="168"/>
    </location>
</feature>
<dbReference type="InterPro" id="IPR019225">
    <property type="entry name" value="DUF2155"/>
</dbReference>
<dbReference type="AlphaFoldDB" id="A0A4V3B9L5"/>
<evidence type="ECO:0000256" key="1">
    <source>
        <dbReference type="SAM" id="MobiDB-lite"/>
    </source>
</evidence>
<name>A0A4V3B9L5_9RHOB</name>
<dbReference type="EMBL" id="SNAA01000008">
    <property type="protein sequence ID" value="TDL79709.1"/>
    <property type="molecule type" value="Genomic_DNA"/>
</dbReference>
<protein>
    <submittedName>
        <fullName evidence="3">DUF2155 domain-containing protein</fullName>
    </submittedName>
</protein>
<dbReference type="OrthoDB" id="9810376at2"/>
<accession>A0A4V3B9L5</accession>
<organism evidence="3 4">
    <name type="scientific">Palleronia sediminis</name>
    <dbReference type="NCBI Taxonomy" id="2547833"/>
    <lineage>
        <taxon>Bacteria</taxon>
        <taxon>Pseudomonadati</taxon>
        <taxon>Pseudomonadota</taxon>
        <taxon>Alphaproteobacteria</taxon>
        <taxon>Rhodobacterales</taxon>
        <taxon>Roseobacteraceae</taxon>
        <taxon>Palleronia</taxon>
    </lineage>
</organism>
<proteinExistence type="predicted"/>
<evidence type="ECO:0000313" key="4">
    <source>
        <dbReference type="Proteomes" id="UP000295701"/>
    </source>
</evidence>
<feature type="region of interest" description="Disordered" evidence="1">
    <location>
        <begin position="27"/>
        <end position="46"/>
    </location>
</feature>
<sequence>MTPAARALACVALALWPLTAAAQDELPSFEETPPGDENGSIFEGAEELFGDPDDPFGLNSQRIITEEQRARVASGRGAVLRTLDKLTGAVRDVELASGQSAQIGRLSVTLSDCRYPETNPGGNAYAWLSIRTRDTGQDAFAGWMVAASPALNALEHPRYDVWVLRCIT</sequence>
<keyword evidence="2" id="KW-0732">Signal</keyword>
<keyword evidence="4" id="KW-1185">Reference proteome</keyword>
<feature type="signal peptide" evidence="2">
    <location>
        <begin position="1"/>
        <end position="22"/>
    </location>
</feature>
<gene>
    <name evidence="3" type="ORF">E2L08_08885</name>
</gene>
<evidence type="ECO:0000256" key="2">
    <source>
        <dbReference type="SAM" id="SignalP"/>
    </source>
</evidence>
<dbReference type="Proteomes" id="UP000295701">
    <property type="component" value="Unassembled WGS sequence"/>
</dbReference>
<evidence type="ECO:0000313" key="3">
    <source>
        <dbReference type="EMBL" id="TDL79709.1"/>
    </source>
</evidence>
<dbReference type="RefSeq" id="WP_133396719.1">
    <property type="nucleotide sequence ID" value="NZ_SNAA01000008.1"/>
</dbReference>
<dbReference type="Pfam" id="PF09923">
    <property type="entry name" value="DUF2155"/>
    <property type="match status" value="1"/>
</dbReference>